<dbReference type="HOGENOM" id="CLU_2877536_0_0_9"/>
<evidence type="ECO:0000313" key="2">
    <source>
        <dbReference type="Proteomes" id="UP000018227"/>
    </source>
</evidence>
<proteinExistence type="predicted"/>
<name>V2XHX7_9FIRM</name>
<comment type="caution">
    <text evidence="1">The sequence shown here is derived from an EMBL/GenBank/DDBJ whole genome shotgun (WGS) entry which is preliminary data.</text>
</comment>
<dbReference type="STRING" id="592026.GCWU0000282_003066"/>
<evidence type="ECO:0000313" key="1">
    <source>
        <dbReference type="EMBL" id="ESL01769.1"/>
    </source>
</evidence>
<dbReference type="EMBL" id="ACIL03000020">
    <property type="protein sequence ID" value="ESL01769.1"/>
    <property type="molecule type" value="Genomic_DNA"/>
</dbReference>
<dbReference type="AlphaFoldDB" id="V2XHX7"/>
<dbReference type="Proteomes" id="UP000018227">
    <property type="component" value="Unassembled WGS sequence"/>
</dbReference>
<sequence length="63" mass="7407">MSTFVGFVLLDEVRFDAGKYIKDLKEDWNLDYDFAKLYDENDDFPIVHLSTLELFLAEEEALV</sequence>
<dbReference type="RefSeq" id="WP_023355908.1">
    <property type="nucleotide sequence ID" value="NZ_KI535370.1"/>
</dbReference>
<accession>V2XHX7</accession>
<protein>
    <submittedName>
        <fullName evidence="1">Uncharacterized protein</fullName>
    </submittedName>
</protein>
<keyword evidence="2" id="KW-1185">Reference proteome</keyword>
<reference evidence="1 2" key="1">
    <citation type="submission" date="2013-06" db="EMBL/GenBank/DDBJ databases">
        <authorList>
            <person name="Weinstock G."/>
            <person name="Sodergren E."/>
            <person name="Clifton S."/>
            <person name="Fulton L."/>
            <person name="Fulton B."/>
            <person name="Courtney L."/>
            <person name="Fronick C."/>
            <person name="Harrison M."/>
            <person name="Strong C."/>
            <person name="Farmer C."/>
            <person name="Delahaunty K."/>
            <person name="Markovic C."/>
            <person name="Hall O."/>
            <person name="Minx P."/>
            <person name="Tomlinson C."/>
            <person name="Mitreva M."/>
            <person name="Nelson J."/>
            <person name="Hou S."/>
            <person name="Wollam A."/>
            <person name="Pepin K.H."/>
            <person name="Johnson M."/>
            <person name="Bhonagiri V."/>
            <person name="Nash W.E."/>
            <person name="Warren W."/>
            <person name="Chinwalla A."/>
            <person name="Mardis E.R."/>
            <person name="Wilson R.K."/>
        </authorList>
    </citation>
    <scope>NUCLEOTIDE SEQUENCE [LARGE SCALE GENOMIC DNA]</scope>
    <source>
        <strain evidence="1 2">ATCC 51271</strain>
    </source>
</reference>
<gene>
    <name evidence="1" type="ORF">GCWU0000282_003066</name>
</gene>
<organism evidence="1 2">
    <name type="scientific">Catonella morbi ATCC 51271</name>
    <dbReference type="NCBI Taxonomy" id="592026"/>
    <lineage>
        <taxon>Bacteria</taxon>
        <taxon>Bacillati</taxon>
        <taxon>Bacillota</taxon>
        <taxon>Clostridia</taxon>
        <taxon>Lachnospirales</taxon>
        <taxon>Lachnospiraceae</taxon>
        <taxon>Catonella</taxon>
    </lineage>
</organism>